<dbReference type="STRING" id="1055526.BKIR_c35_1189"/>
<dbReference type="PROSITE" id="PS50893">
    <property type="entry name" value="ABC_TRANSPORTER_2"/>
    <property type="match status" value="1"/>
</dbReference>
<dbReference type="GO" id="GO:0005524">
    <property type="term" value="F:ATP binding"/>
    <property type="evidence" value="ECO:0007669"/>
    <property type="project" value="UniProtKB-KW"/>
</dbReference>
<dbReference type="Pfam" id="PF00005">
    <property type="entry name" value="ABC_tran"/>
    <property type="match status" value="1"/>
</dbReference>
<dbReference type="Gene3D" id="3.40.50.300">
    <property type="entry name" value="P-loop containing nucleotide triphosphate hydrolases"/>
    <property type="match status" value="1"/>
</dbReference>
<feature type="domain" description="ABC transporter" evidence="6">
    <location>
        <begin position="15"/>
        <end position="290"/>
    </location>
</feature>
<dbReference type="EMBL" id="CAFE01000189">
    <property type="protein sequence ID" value="CCD38786.1"/>
    <property type="molecule type" value="Genomic_DNA"/>
</dbReference>
<reference evidence="7 8" key="1">
    <citation type="submission" date="2011-09" db="EMBL/GenBank/DDBJ databases">
        <authorList>
            <person name="Carlier A."/>
        </authorList>
    </citation>
    <scope>NUCLEOTIDE SEQUENCE [LARGE SCALE GENOMIC DNA]</scope>
    <source>
        <strain evidence="7 8">UZHbot1</strain>
    </source>
</reference>
<dbReference type="HOGENOM" id="CLU_000604_1_2_4"/>
<dbReference type="InterPro" id="IPR003439">
    <property type="entry name" value="ABC_transporter-like_ATP-bd"/>
</dbReference>
<dbReference type="InterPro" id="IPR003593">
    <property type="entry name" value="AAA+_ATPase"/>
</dbReference>
<dbReference type="AlphaFoldDB" id="G4MCA7"/>
<evidence type="ECO:0000256" key="1">
    <source>
        <dbReference type="ARBA" id="ARBA00022448"/>
    </source>
</evidence>
<gene>
    <name evidence="7" type="ORF">BKIR_c35_1189</name>
</gene>
<organism evidence="7 8">
    <name type="scientific">Candidatus Paraburkholderia kirkii UZHbot1</name>
    <dbReference type="NCBI Taxonomy" id="1055526"/>
    <lineage>
        <taxon>Bacteria</taxon>
        <taxon>Pseudomonadati</taxon>
        <taxon>Pseudomonadota</taxon>
        <taxon>Betaproteobacteria</taxon>
        <taxon>Burkholderiales</taxon>
        <taxon>Burkholderiaceae</taxon>
        <taxon>Paraburkholderia</taxon>
    </lineage>
</organism>
<evidence type="ECO:0000259" key="6">
    <source>
        <dbReference type="PROSITE" id="PS50893"/>
    </source>
</evidence>
<dbReference type="SMART" id="SM00382">
    <property type="entry name" value="AAA"/>
    <property type="match status" value="1"/>
</dbReference>
<dbReference type="PANTHER" id="PTHR45772">
    <property type="entry name" value="CONSERVED COMPONENT OF ABC TRANSPORTER FOR NATURAL AMINO ACIDS-RELATED"/>
    <property type="match status" value="1"/>
</dbReference>
<keyword evidence="2" id="KW-1003">Cell membrane</keyword>
<evidence type="ECO:0000256" key="4">
    <source>
        <dbReference type="ARBA" id="ARBA00022741"/>
    </source>
</evidence>
<sequence>MARAPHEVRTMNAALELRGIEKRFGATRVLRGVDLRVEKVERHALIGPNGAGKSTLFDLVSGRARSDEGRIVADGTDINGQPPPRVSRVLARSFQTTSVFGALSVLDNLHCAMLGAASSRYIDRWLPSRKTNERAQALLDAIGLAAHADEPAARLAYAEQRALDLGIALATDTPLILLDEPTAGMNRAEASRALALIRATTESRALLVIEHDMDAVFGLADRISMLAQVAACLAALRERGIAMLLIEERLTIARMLDARVAVMGQGAIRFDGAMETLRQDAAVTRQWLSVGGSADSG</sequence>
<evidence type="ECO:0000256" key="2">
    <source>
        <dbReference type="ARBA" id="ARBA00022475"/>
    </source>
</evidence>
<dbReference type="SUPFAM" id="SSF52540">
    <property type="entry name" value="P-loop containing nucleoside triphosphate hydrolases"/>
    <property type="match status" value="1"/>
</dbReference>
<proteinExistence type="predicted"/>
<keyword evidence="5 7" id="KW-0067">ATP-binding</keyword>
<dbReference type="InterPro" id="IPR051120">
    <property type="entry name" value="ABC_AA/LPS_Transport"/>
</dbReference>
<keyword evidence="4" id="KW-0547">Nucleotide-binding</keyword>
<evidence type="ECO:0000313" key="7">
    <source>
        <dbReference type="EMBL" id="CCD38786.1"/>
    </source>
</evidence>
<keyword evidence="3" id="KW-0997">Cell inner membrane</keyword>
<dbReference type="InterPro" id="IPR027417">
    <property type="entry name" value="P-loop_NTPase"/>
</dbReference>
<comment type="caution">
    <text evidence="7">The sequence shown here is derived from an EMBL/GenBank/DDBJ whole genome shotgun (WGS) entry which is preliminary data.</text>
</comment>
<dbReference type="PANTHER" id="PTHR45772:SF9">
    <property type="entry name" value="CONSERVED COMPONENT OF ABC TRANSPORTER FOR NATURAL AMINO ACIDS"/>
    <property type="match status" value="1"/>
</dbReference>
<keyword evidence="3" id="KW-0472">Membrane</keyword>
<name>G4MCA7_9BURK</name>
<dbReference type="Proteomes" id="UP000003511">
    <property type="component" value="Unassembled WGS sequence"/>
</dbReference>
<evidence type="ECO:0000256" key="5">
    <source>
        <dbReference type="ARBA" id="ARBA00022840"/>
    </source>
</evidence>
<reference evidence="7 8" key="2">
    <citation type="submission" date="2011-10" db="EMBL/GenBank/DDBJ databases">
        <title>Draft genome sequence of Candidatus Burkholderia kirkii.</title>
        <authorList>
            <person name="Carlier A.L."/>
            <person name="Eberl L."/>
        </authorList>
    </citation>
    <scope>NUCLEOTIDE SEQUENCE [LARGE SCALE GENOMIC DNA]</scope>
    <source>
        <strain evidence="7 8">UZHbot1</strain>
    </source>
</reference>
<dbReference type="GO" id="GO:0005886">
    <property type="term" value="C:plasma membrane"/>
    <property type="evidence" value="ECO:0007669"/>
    <property type="project" value="TreeGrafter"/>
</dbReference>
<evidence type="ECO:0000313" key="8">
    <source>
        <dbReference type="Proteomes" id="UP000003511"/>
    </source>
</evidence>
<dbReference type="GO" id="GO:0016887">
    <property type="term" value="F:ATP hydrolysis activity"/>
    <property type="evidence" value="ECO:0007669"/>
    <property type="project" value="InterPro"/>
</dbReference>
<dbReference type="BioCyc" id="CBUR1055526:G10QW-989-MONOMER"/>
<protein>
    <submittedName>
        <fullName evidence="7">Branched-chain amino acid transport ATP-binding protein LivG (TC 3.A.1.4.1)</fullName>
    </submittedName>
</protein>
<evidence type="ECO:0000256" key="3">
    <source>
        <dbReference type="ARBA" id="ARBA00022519"/>
    </source>
</evidence>
<keyword evidence="8" id="KW-1185">Reference proteome</keyword>
<keyword evidence="1" id="KW-0813">Transport</keyword>
<accession>G4MCA7</accession>